<protein>
    <submittedName>
        <fullName evidence="3">Uncharacterized protein</fullName>
    </submittedName>
</protein>
<accession>A0A830HHH7</accession>
<proteinExistence type="predicted"/>
<keyword evidence="4" id="KW-1185">Reference proteome</keyword>
<evidence type="ECO:0000313" key="3">
    <source>
        <dbReference type="EMBL" id="GHP06003.1"/>
    </source>
</evidence>
<feature type="signal peptide" evidence="2">
    <location>
        <begin position="1"/>
        <end position="28"/>
    </location>
</feature>
<keyword evidence="2" id="KW-0732">Signal</keyword>
<feature type="region of interest" description="Disordered" evidence="1">
    <location>
        <begin position="76"/>
        <end position="104"/>
    </location>
</feature>
<comment type="caution">
    <text evidence="3">The sequence shown here is derived from an EMBL/GenBank/DDBJ whole genome shotgun (WGS) entry which is preliminary data.</text>
</comment>
<dbReference type="AlphaFoldDB" id="A0A830HHH7"/>
<reference evidence="3" key="1">
    <citation type="submission" date="2020-10" db="EMBL/GenBank/DDBJ databases">
        <title>Unveiling of a novel bifunctional photoreceptor, Dualchrome1, isolated from a cosmopolitan green alga.</title>
        <authorList>
            <person name="Suzuki S."/>
            <person name="Kawachi M."/>
        </authorList>
    </citation>
    <scope>NUCLEOTIDE SEQUENCE</scope>
    <source>
        <strain evidence="3">NIES 2893</strain>
    </source>
</reference>
<gene>
    <name evidence="3" type="ORF">PPROV_000475000</name>
</gene>
<evidence type="ECO:0000256" key="1">
    <source>
        <dbReference type="SAM" id="MobiDB-lite"/>
    </source>
</evidence>
<organism evidence="3 4">
    <name type="scientific">Pycnococcus provasolii</name>
    <dbReference type="NCBI Taxonomy" id="41880"/>
    <lineage>
        <taxon>Eukaryota</taxon>
        <taxon>Viridiplantae</taxon>
        <taxon>Chlorophyta</taxon>
        <taxon>Pseudoscourfieldiophyceae</taxon>
        <taxon>Pseudoscourfieldiales</taxon>
        <taxon>Pycnococcaceae</taxon>
        <taxon>Pycnococcus</taxon>
    </lineage>
</organism>
<sequence>MAPPPSAPKTRLLLLVVLATSSVYYVTNQTSDVLIVVSAQQQEQEQKQKQGLLSSSSFPPAPITFDLSLAQVRQPPLQAPAGDNNNVTGSSDSSGSNGDNADDTSIATISEGVAAITPSADANLRGTVEASTTTEEESLQQLPDAAARDLQFSSAQAILPFDPLAWFFGSMTGGPGAYGLGQTAIGSGGLFNPVWSNFGSTFMGAGPGYGCRGTVGCRRRGVNVGFGPARGSIYSQNRGYDDK</sequence>
<evidence type="ECO:0000256" key="2">
    <source>
        <dbReference type="SAM" id="SignalP"/>
    </source>
</evidence>
<feature type="compositionally biased region" description="Low complexity" evidence="1">
    <location>
        <begin position="82"/>
        <end position="99"/>
    </location>
</feature>
<dbReference type="EMBL" id="BNJQ01000011">
    <property type="protein sequence ID" value="GHP06003.1"/>
    <property type="molecule type" value="Genomic_DNA"/>
</dbReference>
<feature type="chain" id="PRO_5032295094" evidence="2">
    <location>
        <begin position="29"/>
        <end position="243"/>
    </location>
</feature>
<name>A0A830HHH7_9CHLO</name>
<dbReference type="Proteomes" id="UP000660262">
    <property type="component" value="Unassembled WGS sequence"/>
</dbReference>
<evidence type="ECO:0000313" key="4">
    <source>
        <dbReference type="Proteomes" id="UP000660262"/>
    </source>
</evidence>